<sequence length="209" mass="22943">MRFCSGRNAAIAASSAIFLVSVPLFTCSHRTPLPFSLPCSWQLRSNHSTNNNKTNTTNTNININNKGSYMTHCASAAEADGSKDIGDTAWRAKLTPQEYHILREKGTDPRFMALTDHFEPGEYHCAGCGSLLYTSAMKFHCGCGWPAFSDCVPLAVREAADADGRRTEILCNACGGHLGHIFRGEGWGRSEADERHCVNSTSLRFHRAE</sequence>
<evidence type="ECO:0000313" key="8">
    <source>
        <dbReference type="EMBL" id="ORC87000.1"/>
    </source>
</evidence>
<keyword evidence="9" id="KW-1185">Reference proteome</keyword>
<dbReference type="STRING" id="67003.A0A1X0NSA2"/>
<evidence type="ECO:0000256" key="2">
    <source>
        <dbReference type="ARBA" id="ARBA00007174"/>
    </source>
</evidence>
<accession>A0A1X0NSA2</accession>
<keyword evidence="5" id="KW-0560">Oxidoreductase</keyword>
<dbReference type="Proteomes" id="UP000192257">
    <property type="component" value="Unassembled WGS sequence"/>
</dbReference>
<dbReference type="PROSITE" id="PS51790">
    <property type="entry name" value="MSRB"/>
    <property type="match status" value="1"/>
</dbReference>
<dbReference type="OrthoDB" id="44061at2759"/>
<dbReference type="GO" id="GO:0030091">
    <property type="term" value="P:protein repair"/>
    <property type="evidence" value="ECO:0007669"/>
    <property type="project" value="InterPro"/>
</dbReference>
<keyword evidence="4" id="KW-0862">Zinc</keyword>
<feature type="chain" id="PRO_5012484774" evidence="6">
    <location>
        <begin position="29"/>
        <end position="209"/>
    </location>
</feature>
<dbReference type="EMBL" id="NBCO01000024">
    <property type="protein sequence ID" value="ORC87000.1"/>
    <property type="molecule type" value="Genomic_DNA"/>
</dbReference>
<dbReference type="RefSeq" id="XP_028881066.1">
    <property type="nucleotide sequence ID" value="XM_029027562.1"/>
</dbReference>
<dbReference type="GO" id="GO:0046872">
    <property type="term" value="F:metal ion binding"/>
    <property type="evidence" value="ECO:0007669"/>
    <property type="project" value="UniProtKB-KW"/>
</dbReference>
<reference evidence="8 9" key="1">
    <citation type="submission" date="2017-03" db="EMBL/GenBank/DDBJ databases">
        <title>An alternative strategy for trypanosome survival in the mammalian bloodstream revealed through genome and transcriptome analysis of the ubiquitous bovine parasite Trypanosoma (Megatrypanum) theileri.</title>
        <authorList>
            <person name="Kelly S."/>
            <person name="Ivens A."/>
            <person name="Mott A."/>
            <person name="O'Neill E."/>
            <person name="Emms D."/>
            <person name="Macleod O."/>
            <person name="Voorheis P."/>
            <person name="Matthews J."/>
            <person name="Matthews K."/>
            <person name="Carrington M."/>
        </authorList>
    </citation>
    <scope>NUCLEOTIDE SEQUENCE [LARGE SCALE GENOMIC DNA]</scope>
    <source>
        <strain evidence="8">Edinburgh</strain>
    </source>
</reference>
<comment type="similarity">
    <text evidence="2">Belongs to the MsrB Met sulfoxide reductase family.</text>
</comment>
<proteinExistence type="inferred from homology"/>
<name>A0A1X0NSA2_9TRYP</name>
<dbReference type="PANTHER" id="PTHR46081">
    <property type="entry name" value="PEPTIDE METHIONINE SULFOXIDE REDUCTASE 2"/>
    <property type="match status" value="1"/>
</dbReference>
<keyword evidence="3" id="KW-0479">Metal-binding</keyword>
<dbReference type="Pfam" id="PF01641">
    <property type="entry name" value="SelR"/>
    <property type="match status" value="1"/>
</dbReference>
<dbReference type="SUPFAM" id="SSF51316">
    <property type="entry name" value="Mss4-like"/>
    <property type="match status" value="1"/>
</dbReference>
<evidence type="ECO:0000313" key="9">
    <source>
        <dbReference type="Proteomes" id="UP000192257"/>
    </source>
</evidence>
<evidence type="ECO:0000256" key="3">
    <source>
        <dbReference type="ARBA" id="ARBA00022723"/>
    </source>
</evidence>
<evidence type="ECO:0000256" key="6">
    <source>
        <dbReference type="SAM" id="SignalP"/>
    </source>
</evidence>
<dbReference type="AlphaFoldDB" id="A0A1X0NSA2"/>
<evidence type="ECO:0000256" key="1">
    <source>
        <dbReference type="ARBA" id="ARBA00001947"/>
    </source>
</evidence>
<dbReference type="VEuPathDB" id="TriTrypDB:TM35_000241500"/>
<dbReference type="InterPro" id="IPR011057">
    <property type="entry name" value="Mss4-like_sf"/>
</dbReference>
<feature type="signal peptide" evidence="6">
    <location>
        <begin position="1"/>
        <end position="28"/>
    </location>
</feature>
<dbReference type="GeneID" id="39987342"/>
<comment type="caution">
    <text evidence="8">The sequence shown here is derived from an EMBL/GenBank/DDBJ whole genome shotgun (WGS) entry which is preliminary data.</text>
</comment>
<evidence type="ECO:0000259" key="7">
    <source>
        <dbReference type="PROSITE" id="PS51790"/>
    </source>
</evidence>
<gene>
    <name evidence="8" type="ORF">TM35_000241500</name>
</gene>
<feature type="domain" description="MsrB" evidence="7">
    <location>
        <begin position="87"/>
        <end position="208"/>
    </location>
</feature>
<dbReference type="InterPro" id="IPR002579">
    <property type="entry name" value="Met_Sox_Rdtase_MsrB_dom"/>
</dbReference>
<dbReference type="PANTHER" id="PTHR46081:SF8">
    <property type="entry name" value="PEPTIDE METHIONINE SULFOXIDE REDUCTASE 2"/>
    <property type="match status" value="1"/>
</dbReference>
<dbReference type="GO" id="GO:0006979">
    <property type="term" value="P:response to oxidative stress"/>
    <property type="evidence" value="ECO:0007669"/>
    <property type="project" value="InterPro"/>
</dbReference>
<organism evidence="8 9">
    <name type="scientific">Trypanosoma theileri</name>
    <dbReference type="NCBI Taxonomy" id="67003"/>
    <lineage>
        <taxon>Eukaryota</taxon>
        <taxon>Discoba</taxon>
        <taxon>Euglenozoa</taxon>
        <taxon>Kinetoplastea</taxon>
        <taxon>Metakinetoplastina</taxon>
        <taxon>Trypanosomatida</taxon>
        <taxon>Trypanosomatidae</taxon>
        <taxon>Trypanosoma</taxon>
    </lineage>
</organism>
<comment type="cofactor">
    <cofactor evidence="1">
        <name>Zn(2+)</name>
        <dbReference type="ChEBI" id="CHEBI:29105"/>
    </cofactor>
</comment>
<protein>
    <submittedName>
        <fullName evidence="8">Putative methionine sulfoxide reductase</fullName>
    </submittedName>
</protein>
<evidence type="ECO:0000256" key="5">
    <source>
        <dbReference type="ARBA" id="ARBA00023002"/>
    </source>
</evidence>
<keyword evidence="6" id="KW-0732">Signal</keyword>
<evidence type="ECO:0000256" key="4">
    <source>
        <dbReference type="ARBA" id="ARBA00022833"/>
    </source>
</evidence>
<dbReference type="GO" id="GO:0033743">
    <property type="term" value="F:peptide-methionine (R)-S-oxide reductase activity"/>
    <property type="evidence" value="ECO:0007669"/>
    <property type="project" value="InterPro"/>
</dbReference>
<dbReference type="InterPro" id="IPR028427">
    <property type="entry name" value="Met_Sox_Rdtase_MsrB"/>
</dbReference>
<dbReference type="Gene3D" id="2.170.150.20">
    <property type="entry name" value="Peptide methionine sulfoxide reductase"/>
    <property type="match status" value="1"/>
</dbReference>